<dbReference type="GeneID" id="5853759"/>
<dbReference type="Pfam" id="PF08327">
    <property type="entry name" value="AHSA1"/>
    <property type="match status" value="1"/>
</dbReference>
<dbReference type="InterPro" id="IPR023393">
    <property type="entry name" value="START-like_dom_sf"/>
</dbReference>
<dbReference type="Gene3D" id="3.15.10.20">
    <property type="entry name" value="Activator of Hsp90 ATPase Aha1, N-terminal domain"/>
    <property type="match status" value="1"/>
</dbReference>
<proteinExistence type="inferred from homology"/>
<dbReference type="Proteomes" id="UP000008837">
    <property type="component" value="Unassembled WGS sequence"/>
</dbReference>
<dbReference type="SMART" id="SM01000">
    <property type="entry name" value="Aha1_N"/>
    <property type="match status" value="1"/>
</dbReference>
<dbReference type="GO" id="GO:0001671">
    <property type="term" value="F:ATPase activator activity"/>
    <property type="evidence" value="ECO:0007669"/>
    <property type="project" value="InterPro"/>
</dbReference>
<evidence type="ECO:0000259" key="3">
    <source>
        <dbReference type="SMART" id="SM01000"/>
    </source>
</evidence>
<dbReference type="SUPFAM" id="SSF103111">
    <property type="entry name" value="Activator of Hsp90 ATPase, Aha1"/>
    <property type="match status" value="1"/>
</dbReference>
<comment type="caution">
    <text evidence="4">The sequence shown here is derived from an EMBL/GenBank/DDBJ whole genome shotgun (WGS) entry which is preliminary data.</text>
</comment>
<dbReference type="OMA" id="GDCEVNQ"/>
<dbReference type="EMBL" id="AAYY01000013">
    <property type="protein sequence ID" value="EDP42238.1"/>
    <property type="molecule type" value="Genomic_DNA"/>
</dbReference>
<dbReference type="VEuPathDB" id="FungiDB:MGL_3487"/>
<dbReference type="Gene3D" id="3.30.530.20">
    <property type="match status" value="1"/>
</dbReference>
<dbReference type="AlphaFoldDB" id="A8Q9I4"/>
<dbReference type="PANTHER" id="PTHR13009">
    <property type="entry name" value="HEAT SHOCK PROTEIN 90 HSP90 CO-CHAPERONE AHA-1"/>
    <property type="match status" value="1"/>
</dbReference>
<dbReference type="GO" id="GO:0051087">
    <property type="term" value="F:protein-folding chaperone binding"/>
    <property type="evidence" value="ECO:0007669"/>
    <property type="project" value="InterPro"/>
</dbReference>
<dbReference type="Pfam" id="PF09229">
    <property type="entry name" value="Aha1_N"/>
    <property type="match status" value="1"/>
</dbReference>
<accession>A8Q9I4</accession>
<dbReference type="RefSeq" id="XP_001729452.1">
    <property type="nucleotide sequence ID" value="XM_001729400.1"/>
</dbReference>
<keyword evidence="5" id="KW-1185">Reference proteome</keyword>
<dbReference type="InterPro" id="IPR013538">
    <property type="entry name" value="ASHA1/2-like_C"/>
</dbReference>
<dbReference type="GO" id="GO:0006457">
    <property type="term" value="P:protein folding"/>
    <property type="evidence" value="ECO:0007669"/>
    <property type="project" value="TreeGrafter"/>
</dbReference>
<evidence type="ECO:0000256" key="2">
    <source>
        <dbReference type="SAM" id="MobiDB-lite"/>
    </source>
</evidence>
<evidence type="ECO:0000313" key="5">
    <source>
        <dbReference type="Proteomes" id="UP000008837"/>
    </source>
</evidence>
<feature type="region of interest" description="Disordered" evidence="2">
    <location>
        <begin position="154"/>
        <end position="195"/>
    </location>
</feature>
<dbReference type="FunCoup" id="A8Q9I4">
    <property type="interactions" value="638"/>
</dbReference>
<dbReference type="InParanoid" id="A8Q9I4"/>
<dbReference type="PANTHER" id="PTHR13009:SF22">
    <property type="entry name" value="LD43819P"/>
    <property type="match status" value="1"/>
</dbReference>
<feature type="compositionally biased region" description="Low complexity" evidence="2">
    <location>
        <begin position="159"/>
        <end position="181"/>
    </location>
</feature>
<evidence type="ECO:0000256" key="1">
    <source>
        <dbReference type="ARBA" id="ARBA00006817"/>
    </source>
</evidence>
<dbReference type="InterPro" id="IPR015310">
    <property type="entry name" value="AHSA1-like_N"/>
</dbReference>
<dbReference type="KEGG" id="mgl:MGL_3487"/>
<dbReference type="STRING" id="425265.A8Q9I4"/>
<evidence type="ECO:0000313" key="4">
    <source>
        <dbReference type="EMBL" id="EDP42238.1"/>
    </source>
</evidence>
<reference evidence="4 5" key="1">
    <citation type="journal article" date="2007" name="Proc. Natl. Acad. Sci. U.S.A.">
        <title>Dandruff-associated Malassezia genomes reveal convergent and divergent virulence traits shared with plant and human fungal pathogens.</title>
        <authorList>
            <person name="Xu J."/>
            <person name="Saunders C.W."/>
            <person name="Hu P."/>
            <person name="Grant R.A."/>
            <person name="Boekhout T."/>
            <person name="Kuramae E.E."/>
            <person name="Kronstad J.W."/>
            <person name="Deangelis Y.M."/>
            <person name="Reeder N.L."/>
            <person name="Johnstone K.R."/>
            <person name="Leland M."/>
            <person name="Fieno A.M."/>
            <person name="Begley W.M."/>
            <person name="Sun Y."/>
            <person name="Lacey M.P."/>
            <person name="Chaudhary T."/>
            <person name="Keough T."/>
            <person name="Chu L."/>
            <person name="Sears R."/>
            <person name="Yuan B."/>
            <person name="Dawson T.L.Jr."/>
        </authorList>
    </citation>
    <scope>NUCLEOTIDE SEQUENCE [LARGE SCALE GENOMIC DNA]</scope>
    <source>
        <strain evidence="5">ATCC MYA-4612 / CBS 7966</strain>
    </source>
</reference>
<comment type="similarity">
    <text evidence="1">Belongs to the AHA1 family.</text>
</comment>
<gene>
    <name evidence="4" type="ORF">MGL_3487</name>
</gene>
<sequence>MSTWNKHYHWKTKGCTPWAKEWFTEHLVGQSKPLNDGTNASVKVDKLTGFEGDVELGNRKGKLITIYECSVTLAWSGEAGDGTKANGTIKFPEVSHENEDNDEPYLYETELLSESTGMALDLYHVVRKDLVPALQNEFHQFQKDLVESHARDLGHEDGAASSTSTTSNAAAASPAAGASNAQSTQKNASSASGAVTTSTADVRVSSHLAISEADLWDLLTNPHRIPMWSKAPAQFSPNVGANFSLFGGNISGSIVEVSAPRKLTQTWRIPQWPAGHHGTLTTELTQGDDSTKLELILSGVPTGEEDHAQAGLEAYYIRGLKSLGLGTIL</sequence>
<dbReference type="CDD" id="cd08892">
    <property type="entry name" value="SRPBCC_Aha1"/>
    <property type="match status" value="1"/>
</dbReference>
<protein>
    <recommendedName>
        <fullName evidence="3">Activator of Hsp90 ATPase AHSA1-like N-terminal domain-containing protein</fullName>
    </recommendedName>
</protein>
<dbReference type="SUPFAM" id="SSF55961">
    <property type="entry name" value="Bet v1-like"/>
    <property type="match status" value="1"/>
</dbReference>
<dbReference type="OrthoDB" id="567237at2759"/>
<dbReference type="InterPro" id="IPR036338">
    <property type="entry name" value="Aha1"/>
</dbReference>
<name>A8Q9I4_MALGO</name>
<feature type="domain" description="Activator of Hsp90 ATPase AHSA1-like N-terminal" evidence="3">
    <location>
        <begin position="12"/>
        <end position="151"/>
    </location>
</feature>
<organism evidence="4 5">
    <name type="scientific">Malassezia globosa (strain ATCC MYA-4612 / CBS 7966)</name>
    <name type="common">Dandruff-associated fungus</name>
    <dbReference type="NCBI Taxonomy" id="425265"/>
    <lineage>
        <taxon>Eukaryota</taxon>
        <taxon>Fungi</taxon>
        <taxon>Dikarya</taxon>
        <taxon>Basidiomycota</taxon>
        <taxon>Ustilaginomycotina</taxon>
        <taxon>Malasseziomycetes</taxon>
        <taxon>Malasseziales</taxon>
        <taxon>Malasseziaceae</taxon>
        <taxon>Malassezia</taxon>
    </lineage>
</organism>
<dbReference type="GO" id="GO:0005829">
    <property type="term" value="C:cytosol"/>
    <property type="evidence" value="ECO:0007669"/>
    <property type="project" value="TreeGrafter"/>
</dbReference>